<gene>
    <name evidence="2" type="ORF">GCM10011521_27450</name>
</gene>
<dbReference type="PANTHER" id="PTHR14237">
    <property type="entry name" value="MOLYBDOPTERIN COFACTOR SULFURASE MOSC"/>
    <property type="match status" value="1"/>
</dbReference>
<evidence type="ECO:0000313" key="2">
    <source>
        <dbReference type="EMBL" id="GGA87550.1"/>
    </source>
</evidence>
<evidence type="ECO:0000259" key="1">
    <source>
        <dbReference type="PROSITE" id="PS51340"/>
    </source>
</evidence>
<accession>A0ABQ1HTH6</accession>
<name>A0ABQ1HTH6_9GAMM</name>
<dbReference type="InterPro" id="IPR005303">
    <property type="entry name" value="MOCOS_middle"/>
</dbReference>
<feature type="domain" description="MOSC" evidence="1">
    <location>
        <begin position="117"/>
        <end position="264"/>
    </location>
</feature>
<dbReference type="InterPro" id="IPR011037">
    <property type="entry name" value="Pyrv_Knase-like_insert_dom_sf"/>
</dbReference>
<evidence type="ECO:0000313" key="3">
    <source>
        <dbReference type="Proteomes" id="UP000623419"/>
    </source>
</evidence>
<dbReference type="InterPro" id="IPR005302">
    <property type="entry name" value="MoCF_Sase_C"/>
</dbReference>
<protein>
    <submittedName>
        <fullName evidence="2">MOSC domain-containing protein</fullName>
    </submittedName>
</protein>
<sequence length="267" mass="28887">MATLSAIHVYPVKSCAGLAFESARVLPRGLEHDRRWMLVDPDGKFLTARQLPPLLQVRAVPAGDGLHLQAPGMPPLELGAGDLAEALPVQVWKSHVVARAAGPGADAWFSRYLGRPVRLVHMGPGEVRQVTSSRGQAGDEVSFADAMPLLLVSRAALDALNQRLDQPVPMNRFRPNLVVDGVDAHAEDGWKQVSIGDVVFDVAKPCTRCVLVTIDADTGQRHEGGEPLRTLTRYRRGEDGVTFGQLLIPRSRGVVRRGDAVVVRAQA</sequence>
<organism evidence="2 3">
    <name type="scientific">Arenimonas soli</name>
    <dbReference type="NCBI Taxonomy" id="2269504"/>
    <lineage>
        <taxon>Bacteria</taxon>
        <taxon>Pseudomonadati</taxon>
        <taxon>Pseudomonadota</taxon>
        <taxon>Gammaproteobacteria</taxon>
        <taxon>Lysobacterales</taxon>
        <taxon>Lysobacteraceae</taxon>
        <taxon>Arenimonas</taxon>
    </lineage>
</organism>
<comment type="caution">
    <text evidence="2">The sequence shown here is derived from an EMBL/GenBank/DDBJ whole genome shotgun (WGS) entry which is preliminary data.</text>
</comment>
<dbReference type="SUPFAM" id="SSF141673">
    <property type="entry name" value="MOSC N-terminal domain-like"/>
    <property type="match status" value="1"/>
</dbReference>
<dbReference type="Proteomes" id="UP000623419">
    <property type="component" value="Unassembled WGS sequence"/>
</dbReference>
<dbReference type="Pfam" id="PF03473">
    <property type="entry name" value="MOSC"/>
    <property type="match status" value="1"/>
</dbReference>
<dbReference type="SUPFAM" id="SSF50800">
    <property type="entry name" value="PK beta-barrel domain-like"/>
    <property type="match status" value="1"/>
</dbReference>
<reference evidence="3" key="1">
    <citation type="journal article" date="2019" name="Int. J. Syst. Evol. Microbiol.">
        <title>The Global Catalogue of Microorganisms (GCM) 10K type strain sequencing project: providing services to taxonomists for standard genome sequencing and annotation.</title>
        <authorList>
            <consortium name="The Broad Institute Genomics Platform"/>
            <consortium name="The Broad Institute Genome Sequencing Center for Infectious Disease"/>
            <person name="Wu L."/>
            <person name="Ma J."/>
        </authorList>
    </citation>
    <scope>NUCLEOTIDE SEQUENCE [LARGE SCALE GENOMIC DNA]</scope>
    <source>
        <strain evidence="3">CGMCC 1.15905</strain>
    </source>
</reference>
<keyword evidence="3" id="KW-1185">Reference proteome</keyword>
<dbReference type="EMBL" id="BMKC01000004">
    <property type="protein sequence ID" value="GGA87550.1"/>
    <property type="molecule type" value="Genomic_DNA"/>
</dbReference>
<dbReference type="RefSeq" id="WP_188665637.1">
    <property type="nucleotide sequence ID" value="NZ_BMKC01000004.1"/>
</dbReference>
<dbReference type="PANTHER" id="PTHR14237:SF19">
    <property type="entry name" value="MITOCHONDRIAL AMIDOXIME REDUCING COMPONENT 1"/>
    <property type="match status" value="1"/>
</dbReference>
<dbReference type="Pfam" id="PF03476">
    <property type="entry name" value="MOSC_N"/>
    <property type="match status" value="1"/>
</dbReference>
<proteinExistence type="predicted"/>
<dbReference type="Gene3D" id="2.40.33.20">
    <property type="entry name" value="PK beta-barrel domain-like"/>
    <property type="match status" value="1"/>
</dbReference>
<dbReference type="PROSITE" id="PS51340">
    <property type="entry name" value="MOSC"/>
    <property type="match status" value="1"/>
</dbReference>